<keyword evidence="2" id="KW-1185">Reference proteome</keyword>
<dbReference type="RefSeq" id="WP_377611780.1">
    <property type="nucleotide sequence ID" value="NZ_JBHUPA010000008.1"/>
</dbReference>
<protein>
    <recommendedName>
        <fullName evidence="3">Secreted protein</fullName>
    </recommendedName>
</protein>
<evidence type="ECO:0000313" key="2">
    <source>
        <dbReference type="Proteomes" id="UP001597560"/>
    </source>
</evidence>
<evidence type="ECO:0000313" key="1">
    <source>
        <dbReference type="EMBL" id="MFD2963679.1"/>
    </source>
</evidence>
<dbReference type="EMBL" id="JBHUPA010000008">
    <property type="protein sequence ID" value="MFD2963679.1"/>
    <property type="molecule type" value="Genomic_DNA"/>
</dbReference>
<name>A0ABW6B5I2_9SPHI</name>
<organism evidence="1 2">
    <name type="scientific">Olivibacter jilunii</name>
    <dbReference type="NCBI Taxonomy" id="985016"/>
    <lineage>
        <taxon>Bacteria</taxon>
        <taxon>Pseudomonadati</taxon>
        <taxon>Bacteroidota</taxon>
        <taxon>Sphingobacteriia</taxon>
        <taxon>Sphingobacteriales</taxon>
        <taxon>Sphingobacteriaceae</taxon>
        <taxon>Olivibacter</taxon>
    </lineage>
</organism>
<sequence length="68" mass="7780">MDFFTTSFIFYFSFLFNQRAADPRTNLTDRQPAGNGTDAYGLAPLLLVSIKSKFSKARKRKTVLLEQK</sequence>
<comment type="caution">
    <text evidence="1">The sequence shown here is derived from an EMBL/GenBank/DDBJ whole genome shotgun (WGS) entry which is preliminary data.</text>
</comment>
<evidence type="ECO:0008006" key="3">
    <source>
        <dbReference type="Google" id="ProtNLM"/>
    </source>
</evidence>
<accession>A0ABW6B5I2</accession>
<proteinExistence type="predicted"/>
<gene>
    <name evidence="1" type="ORF">ACFS6J_17875</name>
</gene>
<dbReference type="Proteomes" id="UP001597560">
    <property type="component" value="Unassembled WGS sequence"/>
</dbReference>
<reference evidence="2" key="1">
    <citation type="journal article" date="2019" name="Int. J. Syst. Evol. Microbiol.">
        <title>The Global Catalogue of Microorganisms (GCM) 10K type strain sequencing project: providing services to taxonomists for standard genome sequencing and annotation.</title>
        <authorList>
            <consortium name="The Broad Institute Genomics Platform"/>
            <consortium name="The Broad Institute Genome Sequencing Center for Infectious Disease"/>
            <person name="Wu L."/>
            <person name="Ma J."/>
        </authorList>
    </citation>
    <scope>NUCLEOTIDE SEQUENCE [LARGE SCALE GENOMIC DNA]</scope>
    <source>
        <strain evidence="2">KCTC 23098</strain>
    </source>
</reference>